<evidence type="ECO:0000256" key="1">
    <source>
        <dbReference type="ARBA" id="ARBA00010641"/>
    </source>
</evidence>
<proteinExistence type="inferred from homology"/>
<dbReference type="InterPro" id="IPR013249">
    <property type="entry name" value="RNA_pol_sigma70_r4_t2"/>
</dbReference>
<dbReference type="SUPFAM" id="SSF88659">
    <property type="entry name" value="Sigma3 and sigma4 domains of RNA polymerase sigma factors"/>
    <property type="match status" value="1"/>
</dbReference>
<dbReference type="Gene3D" id="1.10.1740.10">
    <property type="match status" value="1"/>
</dbReference>
<dbReference type="GO" id="GO:0003677">
    <property type="term" value="F:DNA binding"/>
    <property type="evidence" value="ECO:0007669"/>
    <property type="project" value="UniProtKB-KW"/>
</dbReference>
<dbReference type="NCBIfam" id="TIGR02937">
    <property type="entry name" value="sigma70-ECF"/>
    <property type="match status" value="1"/>
</dbReference>
<dbReference type="Gene3D" id="1.10.10.10">
    <property type="entry name" value="Winged helix-like DNA-binding domain superfamily/Winged helix DNA-binding domain"/>
    <property type="match status" value="1"/>
</dbReference>
<feature type="domain" description="RNA polymerase sigma factor 70 region 4 type 2" evidence="6">
    <location>
        <begin position="125"/>
        <end position="175"/>
    </location>
</feature>
<evidence type="ECO:0000259" key="6">
    <source>
        <dbReference type="Pfam" id="PF08281"/>
    </source>
</evidence>
<gene>
    <name evidence="7" type="ORF">WN71_028190</name>
</gene>
<dbReference type="InterPro" id="IPR014284">
    <property type="entry name" value="RNA_pol_sigma-70_dom"/>
</dbReference>
<dbReference type="InterPro" id="IPR013325">
    <property type="entry name" value="RNA_pol_sigma_r2"/>
</dbReference>
<dbReference type="OrthoDB" id="5243766at2"/>
<reference evidence="7" key="1">
    <citation type="submission" date="2016-10" db="EMBL/GenBank/DDBJ databases">
        <title>Genome sequence of Streptomyces mangrovisoli MUSC 149.</title>
        <authorList>
            <person name="Lee L.-H."/>
            <person name="Ser H.-L."/>
        </authorList>
    </citation>
    <scope>NUCLEOTIDE SEQUENCE [LARGE SCALE GENOMIC DNA]</scope>
    <source>
        <strain evidence="7">MUSC 149</strain>
    </source>
</reference>
<keyword evidence="3" id="KW-0731">Sigma factor</keyword>
<keyword evidence="2" id="KW-0805">Transcription regulation</keyword>
<sequence>MSAAADDPAPDPGGAEDACEREIEVLYAAFQPVVQRKATLAAAGHTQDAWDATQHAFIKAWEHLRRPDAPHVANWQGWLVKTAVRHVLFARRHDSSTVPLEDTDRPGDQVLLEDHVVLKETYQSTLDAIADLTERQRQALVLVHIAGCSTTEAARDMGVTNSTVRNLIHQARSRLTAATGEASDV</sequence>
<comment type="caution">
    <text evidence="7">The sequence shown here is derived from an EMBL/GenBank/DDBJ whole genome shotgun (WGS) entry which is preliminary data.</text>
</comment>
<evidence type="ECO:0000256" key="3">
    <source>
        <dbReference type="ARBA" id="ARBA00023082"/>
    </source>
</evidence>
<dbReference type="GO" id="GO:0006352">
    <property type="term" value="P:DNA-templated transcription initiation"/>
    <property type="evidence" value="ECO:0007669"/>
    <property type="project" value="InterPro"/>
</dbReference>
<protein>
    <recommendedName>
        <fullName evidence="6">RNA polymerase sigma factor 70 region 4 type 2 domain-containing protein</fullName>
    </recommendedName>
</protein>
<dbReference type="SUPFAM" id="SSF88946">
    <property type="entry name" value="Sigma2 domain of RNA polymerase sigma factors"/>
    <property type="match status" value="1"/>
</dbReference>
<keyword evidence="4" id="KW-0238">DNA-binding</keyword>
<dbReference type="EMBL" id="LAVA02000077">
    <property type="protein sequence ID" value="OIJ64569.1"/>
    <property type="molecule type" value="Genomic_DNA"/>
</dbReference>
<comment type="similarity">
    <text evidence="1">Belongs to the sigma-70 factor family. ECF subfamily.</text>
</comment>
<evidence type="ECO:0000256" key="2">
    <source>
        <dbReference type="ARBA" id="ARBA00023015"/>
    </source>
</evidence>
<name>A0A1J4NQ58_9ACTN</name>
<dbReference type="PANTHER" id="PTHR43133">
    <property type="entry name" value="RNA POLYMERASE ECF-TYPE SIGMA FACTO"/>
    <property type="match status" value="1"/>
</dbReference>
<dbReference type="CDD" id="cd06171">
    <property type="entry name" value="Sigma70_r4"/>
    <property type="match status" value="1"/>
</dbReference>
<dbReference type="PANTHER" id="PTHR43133:SF8">
    <property type="entry name" value="RNA POLYMERASE SIGMA FACTOR HI_1459-RELATED"/>
    <property type="match status" value="1"/>
</dbReference>
<evidence type="ECO:0000256" key="4">
    <source>
        <dbReference type="ARBA" id="ARBA00023125"/>
    </source>
</evidence>
<dbReference type="InterPro" id="IPR013324">
    <property type="entry name" value="RNA_pol_sigma_r3/r4-like"/>
</dbReference>
<dbReference type="Pfam" id="PF08281">
    <property type="entry name" value="Sigma70_r4_2"/>
    <property type="match status" value="1"/>
</dbReference>
<evidence type="ECO:0000256" key="5">
    <source>
        <dbReference type="ARBA" id="ARBA00023163"/>
    </source>
</evidence>
<dbReference type="InterPro" id="IPR039425">
    <property type="entry name" value="RNA_pol_sigma-70-like"/>
</dbReference>
<organism evidence="7 8">
    <name type="scientific">Streptomyces mangrovisoli</name>
    <dbReference type="NCBI Taxonomy" id="1428628"/>
    <lineage>
        <taxon>Bacteria</taxon>
        <taxon>Bacillati</taxon>
        <taxon>Actinomycetota</taxon>
        <taxon>Actinomycetes</taxon>
        <taxon>Kitasatosporales</taxon>
        <taxon>Streptomycetaceae</taxon>
        <taxon>Streptomyces</taxon>
    </lineage>
</organism>
<dbReference type="Proteomes" id="UP000034196">
    <property type="component" value="Unassembled WGS sequence"/>
</dbReference>
<dbReference type="STRING" id="1428628.WN71_028190"/>
<evidence type="ECO:0000313" key="7">
    <source>
        <dbReference type="EMBL" id="OIJ64569.1"/>
    </source>
</evidence>
<dbReference type="AlphaFoldDB" id="A0A1J4NQ58"/>
<evidence type="ECO:0000313" key="8">
    <source>
        <dbReference type="Proteomes" id="UP000034196"/>
    </source>
</evidence>
<dbReference type="RefSeq" id="WP_046589685.1">
    <property type="nucleotide sequence ID" value="NZ_LAVA02000077.1"/>
</dbReference>
<keyword evidence="5" id="KW-0804">Transcription</keyword>
<accession>A0A1J4NQ58</accession>
<dbReference type="GO" id="GO:0016987">
    <property type="term" value="F:sigma factor activity"/>
    <property type="evidence" value="ECO:0007669"/>
    <property type="project" value="UniProtKB-KW"/>
</dbReference>
<dbReference type="InterPro" id="IPR036388">
    <property type="entry name" value="WH-like_DNA-bd_sf"/>
</dbReference>
<keyword evidence="8" id="KW-1185">Reference proteome</keyword>